<dbReference type="InterPro" id="IPR032491">
    <property type="entry name" value="DUF5046"/>
</dbReference>
<reference evidence="3 4" key="1">
    <citation type="journal article" date="2017" name="Front. Microbiol.">
        <title>New Insights into the Diversity of the Genus Faecalibacterium.</title>
        <authorList>
            <person name="Benevides L."/>
            <person name="Burman S."/>
            <person name="Martin R."/>
            <person name="Robert V."/>
            <person name="Thomas M."/>
            <person name="Miquel S."/>
            <person name="Chain F."/>
            <person name="Sokol H."/>
            <person name="Bermudez-Humaran L.G."/>
            <person name="Morrison M."/>
            <person name="Langella P."/>
            <person name="Azevedo V.A."/>
            <person name="Chatel J.M."/>
            <person name="Soares S."/>
        </authorList>
    </citation>
    <scope>NUCLEOTIDE SEQUENCE [LARGE SCALE GENOMIC DNA]</scope>
    <source>
        <strain evidence="3 4">CNCM I 4575</strain>
    </source>
</reference>
<protein>
    <submittedName>
        <fullName evidence="3">DUF5046 domain-containing protein</fullName>
    </submittedName>
</protein>
<dbReference type="AlphaFoldDB" id="A0A2A7AR01"/>
<evidence type="ECO:0000313" key="4">
    <source>
        <dbReference type="Proteomes" id="UP000220005"/>
    </source>
</evidence>
<dbReference type="PROSITE" id="PS51257">
    <property type="entry name" value="PROKAR_LIPOPROTEIN"/>
    <property type="match status" value="1"/>
</dbReference>
<sequence length="543" mass="58805">MKQKLLRVGCAALSLSMATGLLASCSVLPQPSAPASRPAQQEQDAPKNYDAASLKDGKLRILYSYNAPGGNTILCGDTVLRQSPITETSYLLTDRITGETNYYFCQWSDNSTASGRRCGLFDKTGAEVLSLEAPYDADLSGGLLILTTPTSFADSPVHDHAPGDVRVLDLATGEELPVPENAYTCVTAGDRLAFGIYAPGDAVPDEENDDLYQYSAVQIQERDGTVVYRNDHAAVLSVTVSNGDASAPTDWLEIDTYSDDGMSIEQTSLLNATTGEERSGFVVYLSAGVASFQSENGTYQLVDLTSTGQSEVLCEFEDPISAYAPGVAVTYRQDLGDYELHDLNTGDVLEVRDESLGTDTLAVYAKDGTLRVYDQNTGAVLTDTVAAPIEGLQRTDLYNVDGGWVWLRQYDNSDYEVTTSTICGPNGTNKTLDLDAIKARYGADFHGYLWPVTAAGGEFYLSVSYQGPGQNWLYDLIDSTGNVVLAGLGSCNGYYTNTANSLPDGVFVARKGFEYGWMDLHGQWVYCQNIFYSSGDDAENYYF</sequence>
<evidence type="ECO:0000256" key="1">
    <source>
        <dbReference type="SAM" id="SignalP"/>
    </source>
</evidence>
<gene>
    <name evidence="3" type="ORF">CGS58_07250</name>
</gene>
<accession>A0A2A7AR01</accession>
<name>A0A2A7AR01_9FIRM</name>
<keyword evidence="1" id="KW-0732">Signal</keyword>
<evidence type="ECO:0000313" key="3">
    <source>
        <dbReference type="EMBL" id="PDX81481.1"/>
    </source>
</evidence>
<feature type="chain" id="PRO_5038381164" evidence="1">
    <location>
        <begin position="24"/>
        <end position="543"/>
    </location>
</feature>
<dbReference type="Proteomes" id="UP000220005">
    <property type="component" value="Unassembled WGS sequence"/>
</dbReference>
<organism evidence="3 4">
    <name type="scientific">Faecalibacterium prausnitzii</name>
    <dbReference type="NCBI Taxonomy" id="853"/>
    <lineage>
        <taxon>Bacteria</taxon>
        <taxon>Bacillati</taxon>
        <taxon>Bacillota</taxon>
        <taxon>Clostridia</taxon>
        <taxon>Eubacteriales</taxon>
        <taxon>Oscillospiraceae</taxon>
        <taxon>Faecalibacterium</taxon>
    </lineage>
</organism>
<proteinExistence type="predicted"/>
<evidence type="ECO:0000259" key="2">
    <source>
        <dbReference type="Pfam" id="PF16465"/>
    </source>
</evidence>
<feature type="signal peptide" evidence="1">
    <location>
        <begin position="1"/>
        <end position="23"/>
    </location>
</feature>
<dbReference type="Pfam" id="PF16465">
    <property type="entry name" value="DUF5046"/>
    <property type="match status" value="1"/>
</dbReference>
<dbReference type="EMBL" id="NMTY01000015">
    <property type="protein sequence ID" value="PDX81481.1"/>
    <property type="molecule type" value="Genomic_DNA"/>
</dbReference>
<feature type="domain" description="DUF5046" evidence="2">
    <location>
        <begin position="273"/>
        <end position="537"/>
    </location>
</feature>
<comment type="caution">
    <text evidence="3">The sequence shown here is derived from an EMBL/GenBank/DDBJ whole genome shotgun (WGS) entry which is preliminary data.</text>
</comment>